<dbReference type="EMBL" id="BSEH01000143">
    <property type="protein sequence ID" value="GLJ57548.1"/>
    <property type="molecule type" value="Genomic_DNA"/>
</dbReference>
<comment type="caution">
    <text evidence="3">The sequence shown here is derived from an EMBL/GenBank/DDBJ whole genome shotgun (WGS) entry which is preliminary data.</text>
</comment>
<accession>A0AAD3RQN3</accession>
<evidence type="ECO:0000313" key="3">
    <source>
        <dbReference type="EMBL" id="GLJ57548.1"/>
    </source>
</evidence>
<keyword evidence="1" id="KW-0805">Transcription regulation</keyword>
<protein>
    <recommendedName>
        <fullName evidence="5">GRAS family transcription factor</fullName>
    </recommendedName>
</protein>
<dbReference type="AlphaFoldDB" id="A0AAD3RQN3"/>
<keyword evidence="4" id="KW-1185">Reference proteome</keyword>
<dbReference type="Pfam" id="PF03514">
    <property type="entry name" value="GRAS"/>
    <property type="match status" value="1"/>
</dbReference>
<evidence type="ECO:0000256" key="2">
    <source>
        <dbReference type="ARBA" id="ARBA00023163"/>
    </source>
</evidence>
<dbReference type="PANTHER" id="PTHR31636">
    <property type="entry name" value="OSJNBA0084A10.13 PROTEIN-RELATED"/>
    <property type="match status" value="1"/>
</dbReference>
<proteinExistence type="predicted"/>
<reference evidence="3" key="1">
    <citation type="submission" date="2022-12" db="EMBL/GenBank/DDBJ databases">
        <title>Chromosome-Level Genome Assembly of Japanese Cedar (Cryptomeriajaponica D. Don).</title>
        <authorList>
            <person name="Fujino T."/>
            <person name="Yamaguchi K."/>
            <person name="Yokoyama T."/>
            <person name="Hamanaka T."/>
            <person name="Harazono Y."/>
            <person name="Kamada H."/>
            <person name="Kobayashi W."/>
            <person name="Ujino-Ihara T."/>
            <person name="Uchiyama K."/>
            <person name="Matsumoto A."/>
            <person name="Izuno A."/>
            <person name="Tsumura Y."/>
            <person name="Toyoda A."/>
            <person name="Shigenobu S."/>
            <person name="Moriguchi Y."/>
            <person name="Ueno S."/>
            <person name="Kasahara M."/>
        </authorList>
    </citation>
    <scope>NUCLEOTIDE SEQUENCE</scope>
</reference>
<evidence type="ECO:0000256" key="1">
    <source>
        <dbReference type="ARBA" id="ARBA00023015"/>
    </source>
</evidence>
<dbReference type="PROSITE" id="PS50985">
    <property type="entry name" value="GRAS"/>
    <property type="match status" value="1"/>
</dbReference>
<keyword evidence="2" id="KW-0804">Transcription</keyword>
<evidence type="ECO:0008006" key="5">
    <source>
        <dbReference type="Google" id="ProtNLM"/>
    </source>
</evidence>
<gene>
    <name evidence="3" type="ORF">SUGI_1340910</name>
</gene>
<dbReference type="Proteomes" id="UP001234787">
    <property type="component" value="Unassembled WGS sequence"/>
</dbReference>
<organism evidence="3 4">
    <name type="scientific">Cryptomeria japonica</name>
    <name type="common">Japanese cedar</name>
    <name type="synonym">Cupressus japonica</name>
    <dbReference type="NCBI Taxonomy" id="3369"/>
    <lineage>
        <taxon>Eukaryota</taxon>
        <taxon>Viridiplantae</taxon>
        <taxon>Streptophyta</taxon>
        <taxon>Embryophyta</taxon>
        <taxon>Tracheophyta</taxon>
        <taxon>Spermatophyta</taxon>
        <taxon>Pinopsida</taxon>
        <taxon>Pinidae</taxon>
        <taxon>Conifers II</taxon>
        <taxon>Cupressales</taxon>
        <taxon>Cupressaceae</taxon>
        <taxon>Cryptomeria</taxon>
    </lineage>
</organism>
<evidence type="ECO:0000313" key="4">
    <source>
        <dbReference type="Proteomes" id="UP001234787"/>
    </source>
</evidence>
<name>A0AAD3RQN3_CRYJA</name>
<sequence>MPVDNGIPLSILDYSFNETDCSEQIQYLPIAMEDTFGLSDRDKFPSGKEMNIESQFAANKQKINVSNNGIAPLSMSDYSLMSLPCESDGTELGQYLTVDNTFELRKHEMFPFGEELKGQNSFHIFPLNEELINNCTMSGQLNENYHSGNSQTLNDISVPGEQYRDEMLPNKDILLSKEILNWEGSESVSVCAKDSSDHKDMNGEEEKGLELVQLLLESAQMIGEGKYDHAVGLVSKCQNSSCQLGNPTQRLSNYMCSALQDRIKRQTQGMLNNGAKTVPDFAFNIDGEFDKTEFCSLLAYSNRVLPYINVMQFTSVQAIIDVVGNARRIHVIDLGMRIGSHWTVLMEYLSHRSVSSSIHRLQLLKITAVGMNGEELRKSGKRLQQLAKSLAIPFSYNIMEIPNIEEIKEGLFSVKSGEALAVYAPVVLRSLLYDPVLLDNLLSYIRRLRPMIMVNVEIEAQHNSPSFVNRFREVLFHCMTYFDLLDVTLKDRNDMKRVKHEELITGSQIRNMIVYEGKERTVRHVRNDVWRCFYKQAGFREKSFSFQAMYQARLLLGEHASGEYYTLESNGNAIVVKWKGSPLIALSAWGGAN</sequence>
<dbReference type="InterPro" id="IPR005202">
    <property type="entry name" value="TF_GRAS"/>
</dbReference>